<name>A0AAP8MHH9_9GAMM</name>
<evidence type="ECO:0000256" key="2">
    <source>
        <dbReference type="ARBA" id="ARBA00022670"/>
    </source>
</evidence>
<sequence length="320" mass="34875">MTEESRNSATPGERELMERQISLMENAQKTEASKARWSNILKGSVIFYVAIILVSAAAGYIAAMPPRHDHVAVVEIYGEISEQETSTSLMLPGIREAFENEYVTAIILEIDSPGGSPVHSKDIYDEILRLKALHEKPIVSVIRDIGASGAYYIASATDTIYASEASLVGSIGVTAASFGFTGLMEKVGVERREFVSGDSKAFLDPFSESDAAQVAFWEEVLGDVHQLFIEDVKRGRGERLSSDPKIFTGLIWNGERAKELGLIDDFATVGEVNRDVFESDSLLNYTYEEASLLGDLLGGLGVELGGSALPSGRARLYMKY</sequence>
<evidence type="ECO:0000256" key="4">
    <source>
        <dbReference type="ARBA" id="ARBA00022825"/>
    </source>
</evidence>
<dbReference type="Pfam" id="PF01343">
    <property type="entry name" value="Peptidase_S49"/>
    <property type="match status" value="1"/>
</dbReference>
<comment type="caution">
    <text evidence="7">The sequence shown here is derived from an EMBL/GenBank/DDBJ whole genome shotgun (WGS) entry which is preliminary data.</text>
</comment>
<keyword evidence="2" id="KW-0645">Protease</keyword>
<dbReference type="GO" id="GO:0008236">
    <property type="term" value="F:serine-type peptidase activity"/>
    <property type="evidence" value="ECO:0007669"/>
    <property type="project" value="UniProtKB-KW"/>
</dbReference>
<comment type="similarity">
    <text evidence="1">Belongs to the peptidase S49 family.</text>
</comment>
<proteinExistence type="inferred from homology"/>
<keyword evidence="8" id="KW-1185">Reference proteome</keyword>
<dbReference type="AlphaFoldDB" id="A0AAP8MHH9"/>
<protein>
    <submittedName>
        <fullName evidence="7">S49 family peptidase</fullName>
    </submittedName>
</protein>
<dbReference type="InterPro" id="IPR002142">
    <property type="entry name" value="Peptidase_S49"/>
</dbReference>
<keyword evidence="5" id="KW-0812">Transmembrane</keyword>
<dbReference type="RefSeq" id="WP_084200360.1">
    <property type="nucleotide sequence ID" value="NZ_BMYL01000001.1"/>
</dbReference>
<evidence type="ECO:0000259" key="6">
    <source>
        <dbReference type="Pfam" id="PF01343"/>
    </source>
</evidence>
<feature type="domain" description="Peptidase S49" evidence="6">
    <location>
        <begin position="135"/>
        <end position="272"/>
    </location>
</feature>
<dbReference type="PANTHER" id="PTHR42987:SF8">
    <property type="entry name" value="PROTEINASE"/>
    <property type="match status" value="1"/>
</dbReference>
<dbReference type="InterPro" id="IPR029045">
    <property type="entry name" value="ClpP/crotonase-like_dom_sf"/>
</dbReference>
<keyword evidence="5" id="KW-1133">Transmembrane helix</keyword>
<dbReference type="EMBL" id="PKUR01000001">
    <property type="protein sequence ID" value="PLW87592.1"/>
    <property type="molecule type" value="Genomic_DNA"/>
</dbReference>
<evidence type="ECO:0000256" key="1">
    <source>
        <dbReference type="ARBA" id="ARBA00008683"/>
    </source>
</evidence>
<dbReference type="SUPFAM" id="SSF52096">
    <property type="entry name" value="ClpP/crotonase"/>
    <property type="match status" value="1"/>
</dbReference>
<accession>A0AAP8MHH9</accession>
<keyword evidence="5" id="KW-0472">Membrane</keyword>
<dbReference type="Gene3D" id="6.20.330.10">
    <property type="match status" value="1"/>
</dbReference>
<dbReference type="Gene3D" id="3.90.226.10">
    <property type="entry name" value="2-enoyl-CoA Hydratase, Chain A, domain 1"/>
    <property type="match status" value="1"/>
</dbReference>
<evidence type="ECO:0000256" key="3">
    <source>
        <dbReference type="ARBA" id="ARBA00022801"/>
    </source>
</evidence>
<organism evidence="7 8">
    <name type="scientific">Halioglobus japonicus</name>
    <dbReference type="NCBI Taxonomy" id="930805"/>
    <lineage>
        <taxon>Bacteria</taxon>
        <taxon>Pseudomonadati</taxon>
        <taxon>Pseudomonadota</taxon>
        <taxon>Gammaproteobacteria</taxon>
        <taxon>Cellvibrionales</taxon>
        <taxon>Halieaceae</taxon>
        <taxon>Halioglobus</taxon>
    </lineage>
</organism>
<dbReference type="CDD" id="cd07023">
    <property type="entry name" value="S49_Sppa_N_C"/>
    <property type="match status" value="1"/>
</dbReference>
<dbReference type="InterPro" id="IPR047272">
    <property type="entry name" value="S49_SppA_C"/>
</dbReference>
<reference evidence="7 8" key="1">
    <citation type="submission" date="2018-01" db="EMBL/GenBank/DDBJ databases">
        <title>The draft genome sequence of Halioglobus japonicus S1-36.</title>
        <authorList>
            <person name="Du Z.-J."/>
            <person name="Shi M.-J."/>
        </authorList>
    </citation>
    <scope>NUCLEOTIDE SEQUENCE [LARGE SCALE GENOMIC DNA]</scope>
    <source>
        <strain evidence="7 8">S1-36</strain>
    </source>
</reference>
<evidence type="ECO:0000313" key="7">
    <source>
        <dbReference type="EMBL" id="PLW87592.1"/>
    </source>
</evidence>
<keyword evidence="3" id="KW-0378">Hydrolase</keyword>
<feature type="transmembrane region" description="Helical" evidence="5">
    <location>
        <begin position="45"/>
        <end position="63"/>
    </location>
</feature>
<dbReference type="GO" id="GO:0006508">
    <property type="term" value="P:proteolysis"/>
    <property type="evidence" value="ECO:0007669"/>
    <property type="project" value="UniProtKB-KW"/>
</dbReference>
<evidence type="ECO:0000256" key="5">
    <source>
        <dbReference type="SAM" id="Phobius"/>
    </source>
</evidence>
<keyword evidence="4" id="KW-0720">Serine protease</keyword>
<evidence type="ECO:0000313" key="8">
    <source>
        <dbReference type="Proteomes" id="UP000235162"/>
    </source>
</evidence>
<gene>
    <name evidence="7" type="ORF">C0029_03140</name>
</gene>
<dbReference type="Proteomes" id="UP000235162">
    <property type="component" value="Unassembled WGS sequence"/>
</dbReference>
<dbReference type="PANTHER" id="PTHR42987">
    <property type="entry name" value="PEPTIDASE S49"/>
    <property type="match status" value="1"/>
</dbReference>